<name>A0A7Z7YTX8_STACP</name>
<organism evidence="1 2">
    <name type="scientific">Staphylococcus capitis</name>
    <dbReference type="NCBI Taxonomy" id="29388"/>
    <lineage>
        <taxon>Bacteria</taxon>
        <taxon>Bacillati</taxon>
        <taxon>Bacillota</taxon>
        <taxon>Bacilli</taxon>
        <taxon>Bacillales</taxon>
        <taxon>Staphylococcaceae</taxon>
        <taxon>Staphylococcus</taxon>
    </lineage>
</organism>
<dbReference type="Proteomes" id="UP000291949">
    <property type="component" value="Unassembled WGS sequence"/>
</dbReference>
<sequence length="52" mass="6056">LASKVNASSVYDINNVSNNFKNRIKVNLEKMRQQNYISDSQYQEALSQLNNY</sequence>
<comment type="caution">
    <text evidence="1">The sequence shown here is derived from an EMBL/GenBank/DDBJ whole genome shotgun (WGS) entry which is preliminary data.</text>
</comment>
<dbReference type="Gene3D" id="1.10.3810.10">
    <property type="entry name" value="Biosynthetic peptidoglycan transglycosylase-like"/>
    <property type="match status" value="1"/>
</dbReference>
<dbReference type="InterPro" id="IPR036950">
    <property type="entry name" value="PBP_transglycosylase"/>
</dbReference>
<dbReference type="AlphaFoldDB" id="A0A7Z7YTX8"/>
<protein>
    <submittedName>
        <fullName evidence="1">Glycosyltransferase</fullName>
    </submittedName>
</protein>
<reference evidence="1 2" key="1">
    <citation type="journal article" date="2019" name="Sci. Transl. Med.">
        <title>Quorum sensing between bacterial species on the skin protects against epidermal injury in atopic dermatitis.</title>
        <authorList>
            <person name="Williams M.R."/>
        </authorList>
    </citation>
    <scope>NUCLEOTIDE SEQUENCE [LARGE SCALE GENOMIC DNA]</scope>
    <source>
        <strain evidence="1 2">H8</strain>
    </source>
</reference>
<feature type="non-terminal residue" evidence="1">
    <location>
        <position position="1"/>
    </location>
</feature>
<dbReference type="EMBL" id="SCHC01000135">
    <property type="protein sequence ID" value="TBW74192.1"/>
    <property type="molecule type" value="Genomic_DNA"/>
</dbReference>
<proteinExistence type="predicted"/>
<evidence type="ECO:0000313" key="1">
    <source>
        <dbReference type="EMBL" id="TBW74192.1"/>
    </source>
</evidence>
<keyword evidence="1" id="KW-0808">Transferase</keyword>
<evidence type="ECO:0000313" key="2">
    <source>
        <dbReference type="Proteomes" id="UP000291949"/>
    </source>
</evidence>
<gene>
    <name evidence="1" type="ORF">EQ811_13100</name>
</gene>
<accession>A0A7Z7YTX8</accession>
<dbReference type="GO" id="GO:0016740">
    <property type="term" value="F:transferase activity"/>
    <property type="evidence" value="ECO:0007669"/>
    <property type="project" value="UniProtKB-KW"/>
</dbReference>